<dbReference type="Pfam" id="PF14970">
    <property type="entry name" value="TEDC1"/>
    <property type="match status" value="1"/>
</dbReference>
<accession>A0A4Z2CXQ3</accession>
<reference evidence="2 3" key="1">
    <citation type="submission" date="2019-03" db="EMBL/GenBank/DDBJ databases">
        <title>An improved genome assembly of the fluke Schistosoma japonicum.</title>
        <authorList>
            <person name="Hu W."/>
            <person name="Luo F."/>
            <person name="Yin M."/>
            <person name="Mo X."/>
            <person name="Sun C."/>
            <person name="Wu Q."/>
            <person name="Zhu B."/>
            <person name="Xiang M."/>
            <person name="Wang J."/>
            <person name="Wang Y."/>
            <person name="Zhang T."/>
            <person name="Xu B."/>
            <person name="Zheng H."/>
            <person name="Feng Z."/>
        </authorList>
    </citation>
    <scope>NUCLEOTIDE SEQUENCE [LARGE SCALE GENOMIC DNA]</scope>
    <source>
        <strain evidence="2">HuSjv2</strain>
        <tissue evidence="2">Worms</tissue>
    </source>
</reference>
<dbReference type="Proteomes" id="UP000311919">
    <property type="component" value="Unassembled WGS sequence"/>
</dbReference>
<organism evidence="2 3">
    <name type="scientific">Schistosoma japonicum</name>
    <name type="common">Blood fluke</name>
    <dbReference type="NCBI Taxonomy" id="6182"/>
    <lineage>
        <taxon>Eukaryota</taxon>
        <taxon>Metazoa</taxon>
        <taxon>Spiralia</taxon>
        <taxon>Lophotrochozoa</taxon>
        <taxon>Platyhelminthes</taxon>
        <taxon>Trematoda</taxon>
        <taxon>Digenea</taxon>
        <taxon>Strigeidida</taxon>
        <taxon>Schistosomatoidea</taxon>
        <taxon>Schistosomatidae</taxon>
        <taxon>Schistosoma</taxon>
    </lineage>
</organism>
<dbReference type="PANTHER" id="PTHR35076">
    <property type="entry name" value="TUBULIN EPSILON AND DELTA COMPLEX PROTEIN 1"/>
    <property type="match status" value="1"/>
</dbReference>
<dbReference type="EMBL" id="SKCS01000400">
    <property type="protein sequence ID" value="TNN09022.1"/>
    <property type="molecule type" value="Genomic_DNA"/>
</dbReference>
<evidence type="ECO:0000313" key="2">
    <source>
        <dbReference type="EMBL" id="TNN09022.1"/>
    </source>
</evidence>
<keyword evidence="3" id="KW-1185">Reference proteome</keyword>
<comment type="caution">
    <text evidence="2">The sequence shown here is derived from an EMBL/GenBank/DDBJ whole genome shotgun (WGS) entry which is preliminary data.</text>
</comment>
<dbReference type="AlphaFoldDB" id="A0A4Z2CXQ3"/>
<protein>
    <recommendedName>
        <fullName evidence="1">Tubulin epsilon and delta complex protein 1 domain-containing protein</fullName>
    </recommendedName>
</protein>
<evidence type="ECO:0000259" key="1">
    <source>
        <dbReference type="Pfam" id="PF14970"/>
    </source>
</evidence>
<dbReference type="InterPro" id="IPR027996">
    <property type="entry name" value="TEDC1_dom"/>
</dbReference>
<name>A0A4Z2CXQ3_SCHJA</name>
<gene>
    <name evidence="2" type="ORF">EWB00_006613</name>
</gene>
<dbReference type="InterPro" id="IPR043535">
    <property type="entry name" value="TEDC1"/>
</dbReference>
<proteinExistence type="predicted"/>
<dbReference type="PANTHER" id="PTHR35076:SF1">
    <property type="entry name" value="TUBULIN EPSILON AND DELTA COMPLEX PROTEIN 1"/>
    <property type="match status" value="1"/>
</dbReference>
<dbReference type="OrthoDB" id="9906141at2759"/>
<feature type="domain" description="Tubulin epsilon and delta complex protein 1" evidence="1">
    <location>
        <begin position="96"/>
        <end position="245"/>
    </location>
</feature>
<evidence type="ECO:0000313" key="3">
    <source>
        <dbReference type="Proteomes" id="UP000311919"/>
    </source>
</evidence>
<sequence>MGGSVEIKCCVKVFIRLLKSVGFSELEAENIRLAKFDDIRALRPIKRFTFELIYFIKFGCVDELCAEGFKNFSDDEINQFILHNLAIYGFPLRRKSADEDLTSRQLLLASMWIILSFDVLSKIELILISAASRIMKEHPTYLVESTDAKCLKSNASISQLIWLLGRLRIHLKKLYHLRSEAMSHFLKSSMTKPKLLPPSHCWVFQDPNALHQYVVNVQESVSKLHLLLSWRDVSHIFWQWIHSVLIENEGGSTETLSQRCIHECARKLTERINGLCNIVNHFNNEYSHLIADIKPNIRENSEANENCDFDEDELLGIHKELCILTDLLMGANFTTDSSLIQYNFRYNIVNNEVKHSDIEQNPSWNFNLESECAKLKLIVDKLKTECETTKSSLTRELQNIGAEFLPEAVFLYKN</sequence>